<keyword evidence="10" id="KW-0472">Membrane</keyword>
<evidence type="ECO:0000256" key="11">
    <source>
        <dbReference type="ARBA" id="ARBA00023225"/>
    </source>
</evidence>
<accession>A0ABU3K6C6</accession>
<dbReference type="PANTHER" id="PTHR43134">
    <property type="entry name" value="SIGNAL RECOGNITION PARTICLE RECEPTOR SUBUNIT ALPHA"/>
    <property type="match status" value="1"/>
</dbReference>
<evidence type="ECO:0000256" key="9">
    <source>
        <dbReference type="ARBA" id="ARBA00023134"/>
    </source>
</evidence>
<comment type="caution">
    <text evidence="16">The sequence shown here is derived from an EMBL/GenBank/DDBJ whole genome shotgun (WGS) entry which is preliminary data.</text>
</comment>
<dbReference type="Pfam" id="PF00448">
    <property type="entry name" value="SRP54"/>
    <property type="match status" value="1"/>
</dbReference>
<evidence type="ECO:0000256" key="5">
    <source>
        <dbReference type="ARBA" id="ARBA00022475"/>
    </source>
</evidence>
<evidence type="ECO:0000313" key="16">
    <source>
        <dbReference type="EMBL" id="MDT7041902.1"/>
    </source>
</evidence>
<evidence type="ECO:0000256" key="8">
    <source>
        <dbReference type="ARBA" id="ARBA00022927"/>
    </source>
</evidence>
<evidence type="ECO:0000256" key="1">
    <source>
        <dbReference type="ARBA" id="ARBA00004413"/>
    </source>
</evidence>
<dbReference type="SMART" id="SM00382">
    <property type="entry name" value="AAA"/>
    <property type="match status" value="1"/>
</dbReference>
<feature type="domain" description="SRP54-type proteins GTP-binding" evidence="15">
    <location>
        <begin position="243"/>
        <end position="435"/>
    </location>
</feature>
<dbReference type="InterPro" id="IPR027417">
    <property type="entry name" value="P-loop_NTPase"/>
</dbReference>
<evidence type="ECO:0000256" key="3">
    <source>
        <dbReference type="ARBA" id="ARBA00014919"/>
    </source>
</evidence>
<keyword evidence="16" id="KW-0966">Cell projection</keyword>
<keyword evidence="16" id="KW-0282">Flagellum</keyword>
<keyword evidence="6" id="KW-0547">Nucleotide-binding</keyword>
<dbReference type="SMART" id="SM00962">
    <property type="entry name" value="SRP54"/>
    <property type="match status" value="1"/>
</dbReference>
<keyword evidence="7" id="KW-1005">Bacterial flagellum biogenesis</keyword>
<dbReference type="EMBL" id="JAQOUE010000001">
    <property type="protein sequence ID" value="MDT7041902.1"/>
    <property type="molecule type" value="Genomic_DNA"/>
</dbReference>
<comment type="function">
    <text evidence="12">Necessary for flagellar biosynthesis. May be involved in translocation of the flagellum.</text>
</comment>
<evidence type="ECO:0000256" key="6">
    <source>
        <dbReference type="ARBA" id="ARBA00022741"/>
    </source>
</evidence>
<evidence type="ECO:0000259" key="14">
    <source>
        <dbReference type="SMART" id="SM00382"/>
    </source>
</evidence>
<dbReference type="RefSeq" id="WP_313832248.1">
    <property type="nucleotide sequence ID" value="NZ_JAQOUE010000001.1"/>
</dbReference>
<comment type="similarity">
    <text evidence="2">Belongs to the GTP-binding SRP family.</text>
</comment>
<proteinExistence type="inferred from homology"/>
<evidence type="ECO:0000256" key="12">
    <source>
        <dbReference type="ARBA" id="ARBA00025337"/>
    </source>
</evidence>
<dbReference type="InterPro" id="IPR020006">
    <property type="entry name" value="FlhF"/>
</dbReference>
<keyword evidence="17" id="KW-1185">Reference proteome</keyword>
<name>A0ABU3K6C6_9BACT</name>
<keyword evidence="4" id="KW-0813">Transport</keyword>
<dbReference type="InterPro" id="IPR047040">
    <property type="entry name" value="FlhF__GTPase_dom"/>
</dbReference>
<dbReference type="NCBIfam" id="TIGR03499">
    <property type="entry name" value="FlhF"/>
    <property type="match status" value="1"/>
</dbReference>
<gene>
    <name evidence="16" type="primary">flhF</name>
    <name evidence="16" type="ORF">PPG34_06025</name>
</gene>
<dbReference type="Proteomes" id="UP001250932">
    <property type="component" value="Unassembled WGS sequence"/>
</dbReference>
<keyword evidence="8" id="KW-0653">Protein transport</keyword>
<dbReference type="InterPro" id="IPR000897">
    <property type="entry name" value="SRP54_GTPase_dom"/>
</dbReference>
<evidence type="ECO:0000256" key="10">
    <source>
        <dbReference type="ARBA" id="ARBA00023136"/>
    </source>
</evidence>
<keyword evidence="16" id="KW-0969">Cilium</keyword>
<evidence type="ECO:0000256" key="13">
    <source>
        <dbReference type="NCBIfam" id="TIGR03499"/>
    </source>
</evidence>
<dbReference type="Gene3D" id="3.40.50.300">
    <property type="entry name" value="P-loop containing nucleotide triphosphate hydrolases"/>
    <property type="match status" value="1"/>
</dbReference>
<dbReference type="PANTHER" id="PTHR43134:SF3">
    <property type="entry name" value="FLAGELLAR BIOSYNTHESIS PROTEIN FLHF"/>
    <property type="match status" value="1"/>
</dbReference>
<evidence type="ECO:0000256" key="7">
    <source>
        <dbReference type="ARBA" id="ARBA00022795"/>
    </source>
</evidence>
<protein>
    <recommendedName>
        <fullName evidence="3 13">Flagellar biosynthesis protein FlhF</fullName>
    </recommendedName>
</protein>
<evidence type="ECO:0000259" key="15">
    <source>
        <dbReference type="SMART" id="SM00962"/>
    </source>
</evidence>
<reference evidence="16 17" key="1">
    <citation type="journal article" date="2023" name="ISME J.">
        <title>Cultivation and genomic characterization of novel and ubiquitous marine nitrite-oxidizing bacteria from the Nitrospirales.</title>
        <authorList>
            <person name="Mueller A.J."/>
            <person name="Daebeler A."/>
            <person name="Herbold C.W."/>
            <person name="Kirkegaard R.H."/>
            <person name="Daims H."/>
        </authorList>
    </citation>
    <scope>NUCLEOTIDE SEQUENCE [LARGE SCALE GENOMIC DNA]</scope>
    <source>
        <strain evidence="16 17">EB</strain>
    </source>
</reference>
<evidence type="ECO:0000256" key="4">
    <source>
        <dbReference type="ARBA" id="ARBA00022448"/>
    </source>
</evidence>
<dbReference type="SUPFAM" id="SSF52540">
    <property type="entry name" value="P-loop containing nucleoside triphosphate hydrolases"/>
    <property type="match status" value="1"/>
</dbReference>
<dbReference type="Gene3D" id="1.20.120.1380">
    <property type="entry name" value="Flagellar FlhF biosynthesis protein, N domain"/>
    <property type="match status" value="1"/>
</dbReference>
<evidence type="ECO:0000256" key="2">
    <source>
        <dbReference type="ARBA" id="ARBA00008531"/>
    </source>
</evidence>
<dbReference type="InterPro" id="IPR003593">
    <property type="entry name" value="AAA+_ATPase"/>
</dbReference>
<evidence type="ECO:0000313" key="17">
    <source>
        <dbReference type="Proteomes" id="UP001250932"/>
    </source>
</evidence>
<comment type="subcellular location">
    <subcellularLocation>
        <location evidence="1">Cell membrane</location>
        <topology evidence="1">Peripheral membrane protein</topology>
        <orientation evidence="1">Cytoplasmic side</orientation>
    </subcellularLocation>
</comment>
<dbReference type="CDD" id="cd17873">
    <property type="entry name" value="FlhF"/>
    <property type="match status" value="1"/>
</dbReference>
<organism evidence="16 17">
    <name type="scientific">Candidatus Nitronereus thalassa</name>
    <dbReference type="NCBI Taxonomy" id="3020898"/>
    <lineage>
        <taxon>Bacteria</taxon>
        <taxon>Pseudomonadati</taxon>
        <taxon>Nitrospirota</taxon>
        <taxon>Nitrospiria</taxon>
        <taxon>Nitrospirales</taxon>
        <taxon>Nitrospiraceae</taxon>
        <taxon>Candidatus Nitronereus</taxon>
    </lineage>
</organism>
<keyword evidence="11" id="KW-1006">Bacterial flagellum protein export</keyword>
<feature type="domain" description="AAA+ ATPase" evidence="14">
    <location>
        <begin position="242"/>
        <end position="386"/>
    </location>
</feature>
<sequence>MKLKRFEALTLQEALGAVKAELGSDAVIVSTRRINKGGRFLGLLSQPMIEVTAAVDRGASPKESKKTVDDQNRRVSMPVKPKAEPEFVAERHWYESSTEAEPLANPSFGEHLKVAALLDPVNQQIADLREEMKELRSGGSDPDTVIGPIRRELESFRALMGEVLADRSAHRLATLPKDMTMYHEALVAAGIHSSLAANLVRTVGETVGSGGTVSDETIAELLRDQMEQVVSTSGPLVTPGGLQKVVMLVGPTGVGKTTTIAKLASHFMQSPTRIKTVIVTLDTYRVAAVEQLRVYARILKVPVEVAVTPAELPMCIAKHPDAGLVLVDTAGRSPQDPAGARELAAIAEQKLALETHLVLSAPTDLTVQEEIVRRYSRIPVHRLLLTKLDEMPQLGRLFNLIHQTGLPLSYLSMGQRVPEDLEQATKKSILDRIDLAAAWEQVSSQHAGVEVA</sequence>
<keyword evidence="9" id="KW-0342">GTP-binding</keyword>
<keyword evidence="5" id="KW-1003">Cell membrane</keyword>